<dbReference type="CDD" id="cd05233">
    <property type="entry name" value="SDR_c"/>
    <property type="match status" value="1"/>
</dbReference>
<dbReference type="Gene3D" id="3.40.50.720">
    <property type="entry name" value="NAD(P)-binding Rossmann-like Domain"/>
    <property type="match status" value="1"/>
</dbReference>
<dbReference type="RefSeq" id="WP_042496738.1">
    <property type="nucleotide sequence ID" value="NZ_BBNU01000004.1"/>
</dbReference>
<evidence type="ECO:0000313" key="4">
    <source>
        <dbReference type="EMBL" id="TDY61973.1"/>
    </source>
</evidence>
<dbReference type="InterPro" id="IPR051122">
    <property type="entry name" value="SDR_DHRS6-like"/>
</dbReference>
<evidence type="ECO:0000313" key="3">
    <source>
        <dbReference type="EMBL" id="GAL78972.1"/>
    </source>
</evidence>
<dbReference type="Proteomes" id="UP000029643">
    <property type="component" value="Unassembled WGS sequence"/>
</dbReference>
<dbReference type="InterPro" id="IPR036291">
    <property type="entry name" value="NAD(P)-bd_dom_sf"/>
</dbReference>
<dbReference type="STRING" id="221126.SAMN04489722_103539"/>
<evidence type="ECO:0000313" key="6">
    <source>
        <dbReference type="Proteomes" id="UP000294824"/>
    </source>
</evidence>
<dbReference type="PANTHER" id="PTHR43477">
    <property type="entry name" value="DIHYDROANTICAPSIN 7-DEHYDROGENASE"/>
    <property type="match status" value="1"/>
</dbReference>
<proteinExistence type="inferred from homology"/>
<accession>A0A4R8M8U9</accession>
<comment type="similarity">
    <text evidence="1">Belongs to the short-chain dehydrogenases/reductases (SDR) family.</text>
</comment>
<evidence type="ECO:0000256" key="1">
    <source>
        <dbReference type="ARBA" id="ARBA00006484"/>
    </source>
</evidence>
<dbReference type="EMBL" id="BBNU01000004">
    <property type="protein sequence ID" value="GAL78972.1"/>
    <property type="molecule type" value="Genomic_DNA"/>
</dbReference>
<comment type="caution">
    <text evidence="3">The sequence shown here is derived from an EMBL/GenBank/DDBJ whole genome shotgun (WGS) entry which is preliminary data.</text>
</comment>
<dbReference type="PRINTS" id="PR00081">
    <property type="entry name" value="GDHRDH"/>
</dbReference>
<dbReference type="PANTHER" id="PTHR43477:SF1">
    <property type="entry name" value="DIHYDROANTICAPSIN 7-DEHYDROGENASE"/>
    <property type="match status" value="1"/>
</dbReference>
<reference evidence="4 6" key="2">
    <citation type="submission" date="2019-03" db="EMBL/GenBank/DDBJ databases">
        <title>Genomic Encyclopedia of Type Strains, Phase III (KMG-III): the genomes of soil and plant-associated and newly described type strains.</title>
        <authorList>
            <person name="Whitman W."/>
        </authorList>
    </citation>
    <scope>NUCLEOTIDE SEQUENCE [LARGE SCALE GENOMIC DNA]</scope>
    <source>
        <strain evidence="4 6">CECT 8301</strain>
    </source>
</reference>
<organism evidence="3 5">
    <name type="scientific">Algibacter lectus</name>
    <dbReference type="NCBI Taxonomy" id="221126"/>
    <lineage>
        <taxon>Bacteria</taxon>
        <taxon>Pseudomonadati</taxon>
        <taxon>Bacteroidota</taxon>
        <taxon>Flavobacteriia</taxon>
        <taxon>Flavobacteriales</taxon>
        <taxon>Flavobacteriaceae</taxon>
        <taxon>Algibacter</taxon>
    </lineage>
</organism>
<accession>A0A090X561</accession>
<dbReference type="EMBL" id="SORL01000008">
    <property type="protein sequence ID" value="TDY61973.1"/>
    <property type="molecule type" value="Genomic_DNA"/>
</dbReference>
<evidence type="ECO:0000256" key="2">
    <source>
        <dbReference type="ARBA" id="ARBA00023002"/>
    </source>
</evidence>
<keyword evidence="6" id="KW-1185">Reference proteome</keyword>
<dbReference type="GO" id="GO:0016491">
    <property type="term" value="F:oxidoreductase activity"/>
    <property type="evidence" value="ECO:0007669"/>
    <property type="project" value="UniProtKB-KW"/>
</dbReference>
<name>A0A090X561_9FLAO</name>
<evidence type="ECO:0000313" key="5">
    <source>
        <dbReference type="Proteomes" id="UP000029643"/>
    </source>
</evidence>
<dbReference type="AlphaFoldDB" id="A0A090X561"/>
<sequence length="225" mass="24432">MKKLVIIGGSKGIGQAIINTLKDTYSIVNISRTAIETSSTITQHTLDVLEDELPEIDSIDALVYCPGSINLKALSRLELDDFKNDFNINVLGAIKTIKHYEKALIEGRGSVVLFSSVATQMGMPFHASIATSKAALEGLTKSLAAEYATKIRFNIIAPTITDTPLASRLLRNEKQRETMSERHPLKSILDPNEVAALTKYLLSSDAKSISGQTFPIDAGITSLKL</sequence>
<keyword evidence="2" id="KW-0560">Oxidoreductase</keyword>
<dbReference type="InterPro" id="IPR002347">
    <property type="entry name" value="SDR_fam"/>
</dbReference>
<dbReference type="Proteomes" id="UP000294824">
    <property type="component" value="Unassembled WGS sequence"/>
</dbReference>
<dbReference type="Pfam" id="PF13561">
    <property type="entry name" value="adh_short_C2"/>
    <property type="match status" value="1"/>
</dbReference>
<dbReference type="SUPFAM" id="SSF51735">
    <property type="entry name" value="NAD(P)-binding Rossmann-fold domains"/>
    <property type="match status" value="1"/>
</dbReference>
<reference evidence="3 5" key="1">
    <citation type="journal article" date="2014" name="Genome Announc.">
        <title>Draft Genome Sequences of Marine Flavobacterium Algibacter lectus Strains SS8 and NR4.</title>
        <authorList>
            <person name="Takatani N."/>
            <person name="Nakanishi M."/>
            <person name="Meirelles P."/>
            <person name="Mino S."/>
            <person name="Suda W."/>
            <person name="Oshima K."/>
            <person name="Hattori M."/>
            <person name="Ohkuma M."/>
            <person name="Hosokawa M."/>
            <person name="Miyashita K."/>
            <person name="Thompson F.L."/>
            <person name="Niwa A."/>
            <person name="Sawabe T."/>
            <person name="Sawabe T."/>
        </authorList>
    </citation>
    <scope>NUCLEOTIDE SEQUENCE [LARGE SCALE GENOMIC DNA]</scope>
    <source>
        <strain evidence="3">JCM 19274</strain>
        <strain evidence="5">JCM19274</strain>
    </source>
</reference>
<protein>
    <submittedName>
        <fullName evidence="3">Dehydrogenases</fullName>
    </submittedName>
    <submittedName>
        <fullName evidence="4">NAD(P)-dependent dehydrogenase (Short-subunit alcohol dehydrogenase family)</fullName>
    </submittedName>
</protein>
<gene>
    <name evidence="4" type="ORF">DFQ06_1784</name>
    <name evidence="3" type="ORF">JCM19274_3530</name>
</gene>